<evidence type="ECO:0000256" key="1">
    <source>
        <dbReference type="SAM" id="Phobius"/>
    </source>
</evidence>
<comment type="caution">
    <text evidence="2">The sequence shown here is derived from an EMBL/GenBank/DDBJ whole genome shotgun (WGS) entry which is preliminary data.</text>
</comment>
<dbReference type="Proteomes" id="UP001396334">
    <property type="component" value="Unassembled WGS sequence"/>
</dbReference>
<reference evidence="2 3" key="1">
    <citation type="journal article" date="2024" name="G3 (Bethesda)">
        <title>Genome assembly of Hibiscus sabdariffa L. provides insights into metabolisms of medicinal natural products.</title>
        <authorList>
            <person name="Kim T."/>
        </authorList>
    </citation>
    <scope>NUCLEOTIDE SEQUENCE [LARGE SCALE GENOMIC DNA]</scope>
    <source>
        <strain evidence="2">TK-2024</strain>
        <tissue evidence="2">Old leaves</tissue>
    </source>
</reference>
<dbReference type="EMBL" id="JBBPBN010000009">
    <property type="protein sequence ID" value="KAK9031843.1"/>
    <property type="molecule type" value="Genomic_DNA"/>
</dbReference>
<sequence>MPSLLSCSSPPTLYCLLLSTPLLNPSLSVIFYVAFLINFSLFPINNGDEFISDFTAIFSCHDHISLPLNFLPWSFCSLSHSPRTTHFRKANKSAAEFSWGNTRRSAVEVPIGEPLPPLEVSTTTSSLVL</sequence>
<proteinExistence type="predicted"/>
<organism evidence="2 3">
    <name type="scientific">Hibiscus sabdariffa</name>
    <name type="common">roselle</name>
    <dbReference type="NCBI Taxonomy" id="183260"/>
    <lineage>
        <taxon>Eukaryota</taxon>
        <taxon>Viridiplantae</taxon>
        <taxon>Streptophyta</taxon>
        <taxon>Embryophyta</taxon>
        <taxon>Tracheophyta</taxon>
        <taxon>Spermatophyta</taxon>
        <taxon>Magnoliopsida</taxon>
        <taxon>eudicotyledons</taxon>
        <taxon>Gunneridae</taxon>
        <taxon>Pentapetalae</taxon>
        <taxon>rosids</taxon>
        <taxon>malvids</taxon>
        <taxon>Malvales</taxon>
        <taxon>Malvaceae</taxon>
        <taxon>Malvoideae</taxon>
        <taxon>Hibiscus</taxon>
    </lineage>
</organism>
<keyword evidence="1" id="KW-0472">Membrane</keyword>
<feature type="transmembrane region" description="Helical" evidence="1">
    <location>
        <begin position="26"/>
        <end position="44"/>
    </location>
</feature>
<gene>
    <name evidence="2" type="ORF">V6N11_056129</name>
</gene>
<keyword evidence="1" id="KW-0812">Transmembrane</keyword>
<keyword evidence="3" id="KW-1185">Reference proteome</keyword>
<accession>A0ABR2T2Z4</accession>
<protein>
    <submittedName>
        <fullName evidence="2">Uncharacterized protein</fullName>
    </submittedName>
</protein>
<evidence type="ECO:0000313" key="3">
    <source>
        <dbReference type="Proteomes" id="UP001396334"/>
    </source>
</evidence>
<evidence type="ECO:0000313" key="2">
    <source>
        <dbReference type="EMBL" id="KAK9031843.1"/>
    </source>
</evidence>
<name>A0ABR2T2Z4_9ROSI</name>
<keyword evidence="1" id="KW-1133">Transmembrane helix</keyword>